<dbReference type="EMBL" id="CP071090">
    <property type="protein sequence ID" value="QSQ23032.1"/>
    <property type="molecule type" value="Genomic_DNA"/>
</dbReference>
<feature type="chain" id="PRO_5046877574" description="PI-PLC Y-box domain-containing protein" evidence="2">
    <location>
        <begin position="25"/>
        <end position="705"/>
    </location>
</feature>
<sequence length="705" mass="75880">MREQRRRYSALALVAMLLVVPACSDDSEEEPRQDAGTQVPDAGRPDSGTADVGDSGTPEDDAGTPDAGDDAGTPDAGDDAGTQLPPLQVKPGCNPIAAEYDCLLPFPSNYFLAEDAMLPSGHRVKLTEAAKLKMPDGGSFDFTDLHPADGWSHGTQILALFPGGVDTANLPSLTNPTRATTGSTVLLEWGGSEGMLHFAELDPRAPSDARRALFIRPLVKLRNGKRYIVALRGLKAKDGTPVPVPEGFRRIRDRQTAGDPLLAPIAAHYEDNIFPTLAAAGIPRAELQLAWDFTTESEENVTRDMLDVRRLTMEAVQATPPVVTVTEVKDDVDANVARRIKGTVRVPLFLESTQPGALLARDSAGRVRRNGDAEVPFTLQIPRSVWGQGVAPTRLIQYGHGFFGSQAEADGSFVRPFIQATKSVVLTVDWWGMSNVDAPGVLQAMGSNPAQTLRFTDRVHQGMANQLAVAYAAYTTFKQVPELWDNGVFVYSQSAIYFYGISQGHILGGTYLALSQQIERAVLSVGGANFSLMMFRAKPFAPFLSAIAQTVPDALDQQKFAALTQTSFDRIDPLTYGPHVLLDPYPGTSLRYVLAQYGLGDAQVPNVATELHARVMGLEEQLPATWRVPMLAADEGTLVGSGLVQFDFGLPAPLPGTVADLPAQDNAVHEGVRRDDEGRAQVDRFLRPQGRIENTCGGAICQGGN</sequence>
<dbReference type="PROSITE" id="PS50008">
    <property type="entry name" value="PIPLC_Y_DOMAIN"/>
    <property type="match status" value="1"/>
</dbReference>
<evidence type="ECO:0000256" key="1">
    <source>
        <dbReference type="SAM" id="MobiDB-lite"/>
    </source>
</evidence>
<dbReference type="InterPro" id="IPR029058">
    <property type="entry name" value="AB_hydrolase_fold"/>
</dbReference>
<feature type="signal peptide" evidence="2">
    <location>
        <begin position="1"/>
        <end position="24"/>
    </location>
</feature>
<dbReference type="Gene3D" id="3.40.50.1820">
    <property type="entry name" value="alpha/beta hydrolase"/>
    <property type="match status" value="1"/>
</dbReference>
<organism evidence="4 5">
    <name type="scientific">Pyxidicoccus parkwayensis</name>
    <dbReference type="NCBI Taxonomy" id="2813578"/>
    <lineage>
        <taxon>Bacteria</taxon>
        <taxon>Pseudomonadati</taxon>
        <taxon>Myxococcota</taxon>
        <taxon>Myxococcia</taxon>
        <taxon>Myxococcales</taxon>
        <taxon>Cystobacterineae</taxon>
        <taxon>Myxococcaceae</taxon>
        <taxon>Pyxidicoccus</taxon>
    </lineage>
</organism>
<keyword evidence="2" id="KW-0732">Signal</keyword>
<evidence type="ECO:0000259" key="3">
    <source>
        <dbReference type="PROSITE" id="PS50008"/>
    </source>
</evidence>
<evidence type="ECO:0000256" key="2">
    <source>
        <dbReference type="SAM" id="SignalP"/>
    </source>
</evidence>
<evidence type="ECO:0000313" key="5">
    <source>
        <dbReference type="Proteomes" id="UP000662747"/>
    </source>
</evidence>
<keyword evidence="5" id="KW-1185">Reference proteome</keyword>
<proteinExistence type="predicted"/>
<accession>A0ABX7NZX2</accession>
<feature type="domain" description="PI-PLC Y-box" evidence="3">
    <location>
        <begin position="135"/>
        <end position="160"/>
    </location>
</feature>
<evidence type="ECO:0000313" key="4">
    <source>
        <dbReference type="EMBL" id="QSQ23032.1"/>
    </source>
</evidence>
<feature type="region of interest" description="Disordered" evidence="1">
    <location>
        <begin position="24"/>
        <end position="88"/>
    </location>
</feature>
<feature type="compositionally biased region" description="Low complexity" evidence="1">
    <location>
        <begin position="70"/>
        <end position="82"/>
    </location>
</feature>
<protein>
    <recommendedName>
        <fullName evidence="3">PI-PLC Y-box domain-containing protein</fullName>
    </recommendedName>
</protein>
<dbReference type="InterPro" id="IPR001711">
    <property type="entry name" value="PLipase_C_Pinositol-sp_Y"/>
</dbReference>
<feature type="compositionally biased region" description="Acidic residues" evidence="1">
    <location>
        <begin position="57"/>
        <end position="69"/>
    </location>
</feature>
<gene>
    <name evidence="4" type="ORF">JY651_49440</name>
</gene>
<reference evidence="4 5" key="1">
    <citation type="submission" date="2021-02" db="EMBL/GenBank/DDBJ databases">
        <title>De Novo genome assembly of isolated myxobacteria.</title>
        <authorList>
            <person name="Stevens D.C."/>
        </authorList>
    </citation>
    <scope>NUCLEOTIDE SEQUENCE [LARGE SCALE GENOMIC DNA]</scope>
    <source>
        <strain evidence="5">SCPEA02</strain>
    </source>
</reference>
<dbReference type="Proteomes" id="UP000662747">
    <property type="component" value="Chromosome"/>
</dbReference>
<name>A0ABX7NZX2_9BACT</name>